<name>A0ACC0TWX3_9AGAM</name>
<proteinExistence type="predicted"/>
<sequence length="316" mass="35191">MTTNAAPFIFGSETFETSYTVFGDLKSGARPLVVLNGGPGLPHSYMLPHADLHGTRGRPVVLYDQLGCGESTRLRDKPASFFTPALFVAELDNLLQHLRIALDFDLLGQSWGVTLAIEYIAAHRPAGLKHLVLVSGSPSYPLWREALVSLRAQWPRDFRDMLDRHEKDDTTGAPEYQEGLMQFYRKHICNLEVWPPETFTTMAQMGEDPTVYRTMLGVNEFSMTGTLKDWSVIPKLGAVSCPTLIINGVDDEVPDSCIAPLFHGIERARWVTFGLSSHMAFWEEPTKYIKIVGDFLADSGLKNDTQAQEGIVAFVL</sequence>
<dbReference type="EMBL" id="JAGFNK010000345">
    <property type="protein sequence ID" value="KAI9452250.1"/>
    <property type="molecule type" value="Genomic_DNA"/>
</dbReference>
<dbReference type="Proteomes" id="UP001207468">
    <property type="component" value="Unassembled WGS sequence"/>
</dbReference>
<evidence type="ECO:0000313" key="2">
    <source>
        <dbReference type="Proteomes" id="UP001207468"/>
    </source>
</evidence>
<organism evidence="1 2">
    <name type="scientific">Russula earlei</name>
    <dbReference type="NCBI Taxonomy" id="71964"/>
    <lineage>
        <taxon>Eukaryota</taxon>
        <taxon>Fungi</taxon>
        <taxon>Dikarya</taxon>
        <taxon>Basidiomycota</taxon>
        <taxon>Agaricomycotina</taxon>
        <taxon>Agaricomycetes</taxon>
        <taxon>Russulales</taxon>
        <taxon>Russulaceae</taxon>
        <taxon>Russula</taxon>
    </lineage>
</organism>
<accession>A0ACC0TWX3</accession>
<evidence type="ECO:0000313" key="1">
    <source>
        <dbReference type="EMBL" id="KAI9452250.1"/>
    </source>
</evidence>
<protein>
    <submittedName>
        <fullName evidence="1">Proline-specific peptidase</fullName>
    </submittedName>
</protein>
<comment type="caution">
    <text evidence="1">The sequence shown here is derived from an EMBL/GenBank/DDBJ whole genome shotgun (WGS) entry which is preliminary data.</text>
</comment>
<reference evidence="1" key="1">
    <citation type="submission" date="2021-03" db="EMBL/GenBank/DDBJ databases">
        <title>Evolutionary priming and transition to the ectomycorrhizal habit in an iconic lineage of mushroom-forming fungi: is preadaptation a requirement?</title>
        <authorList>
            <consortium name="DOE Joint Genome Institute"/>
            <person name="Looney B.P."/>
            <person name="Miyauchi S."/>
            <person name="Morin E."/>
            <person name="Drula E."/>
            <person name="Courty P.E."/>
            <person name="Chicoki N."/>
            <person name="Fauchery L."/>
            <person name="Kohler A."/>
            <person name="Kuo A."/>
            <person name="LaButti K."/>
            <person name="Pangilinan J."/>
            <person name="Lipzen A."/>
            <person name="Riley R."/>
            <person name="Andreopoulos W."/>
            <person name="He G."/>
            <person name="Johnson J."/>
            <person name="Barry K.W."/>
            <person name="Grigoriev I.V."/>
            <person name="Nagy L."/>
            <person name="Hibbett D."/>
            <person name="Henrissat B."/>
            <person name="Matheny P.B."/>
            <person name="Labbe J."/>
            <person name="Martin A.F."/>
        </authorList>
    </citation>
    <scope>NUCLEOTIDE SEQUENCE</scope>
    <source>
        <strain evidence="1">BPL698</strain>
    </source>
</reference>
<gene>
    <name evidence="1" type="ORF">F5148DRAFT_986129</name>
</gene>
<keyword evidence="2" id="KW-1185">Reference proteome</keyword>